<feature type="non-terminal residue" evidence="3">
    <location>
        <position position="588"/>
    </location>
</feature>
<dbReference type="Gene3D" id="3.40.50.150">
    <property type="entry name" value="Vaccinia Virus protein VP39"/>
    <property type="match status" value="1"/>
</dbReference>
<dbReference type="Proteomes" id="UP000789570">
    <property type="component" value="Unassembled WGS sequence"/>
</dbReference>
<name>A0A9N9BLV3_9GLOM</name>
<dbReference type="GO" id="GO:0008168">
    <property type="term" value="F:methyltransferase activity"/>
    <property type="evidence" value="ECO:0007669"/>
    <property type="project" value="InterPro"/>
</dbReference>
<gene>
    <name evidence="3" type="ORF">FCALED_LOCUS7170</name>
</gene>
<dbReference type="EMBL" id="CAJVPQ010001848">
    <property type="protein sequence ID" value="CAG8572562.1"/>
    <property type="molecule type" value="Genomic_DNA"/>
</dbReference>
<dbReference type="OrthoDB" id="269872at2759"/>
<accession>A0A9N9BLV3</accession>
<reference evidence="3" key="1">
    <citation type="submission" date="2021-06" db="EMBL/GenBank/DDBJ databases">
        <authorList>
            <person name="Kallberg Y."/>
            <person name="Tangrot J."/>
            <person name="Rosling A."/>
        </authorList>
    </citation>
    <scope>NUCLEOTIDE SEQUENCE</scope>
    <source>
        <strain evidence="3">UK204</strain>
    </source>
</reference>
<dbReference type="PANTHER" id="PTHR18895">
    <property type="entry name" value="HEMK METHYLTRANSFERASE"/>
    <property type="match status" value="1"/>
</dbReference>
<feature type="domain" description="Methyltransferase" evidence="2">
    <location>
        <begin position="399"/>
        <end position="494"/>
    </location>
</feature>
<evidence type="ECO:0000259" key="2">
    <source>
        <dbReference type="Pfam" id="PF13847"/>
    </source>
</evidence>
<dbReference type="SUPFAM" id="SSF53335">
    <property type="entry name" value="S-adenosyl-L-methionine-dependent methyltransferases"/>
    <property type="match status" value="1"/>
</dbReference>
<evidence type="ECO:0000313" key="4">
    <source>
        <dbReference type="Proteomes" id="UP000789570"/>
    </source>
</evidence>
<dbReference type="InterPro" id="IPR025714">
    <property type="entry name" value="Methyltranfer_dom"/>
</dbReference>
<dbReference type="InterPro" id="IPR020103">
    <property type="entry name" value="PsdUridine_synth_cat_dom_sf"/>
</dbReference>
<comment type="caution">
    <text evidence="3">The sequence shown here is derived from an EMBL/GenBank/DDBJ whole genome shotgun (WGS) entry which is preliminary data.</text>
</comment>
<organism evidence="3 4">
    <name type="scientific">Funneliformis caledonium</name>
    <dbReference type="NCBI Taxonomy" id="1117310"/>
    <lineage>
        <taxon>Eukaryota</taxon>
        <taxon>Fungi</taxon>
        <taxon>Fungi incertae sedis</taxon>
        <taxon>Mucoromycota</taxon>
        <taxon>Glomeromycotina</taxon>
        <taxon>Glomeromycetes</taxon>
        <taxon>Glomerales</taxon>
        <taxon>Glomeraceae</taxon>
        <taxon>Funneliformis</taxon>
    </lineage>
</organism>
<protein>
    <submittedName>
        <fullName evidence="3">17333_t:CDS:1</fullName>
    </submittedName>
</protein>
<proteinExistence type="predicted"/>
<dbReference type="Gene3D" id="3.10.290.10">
    <property type="entry name" value="RNA-binding S4 domain"/>
    <property type="match status" value="1"/>
</dbReference>
<evidence type="ECO:0000313" key="3">
    <source>
        <dbReference type="EMBL" id="CAG8572562.1"/>
    </source>
</evidence>
<dbReference type="GO" id="GO:0032259">
    <property type="term" value="P:methylation"/>
    <property type="evidence" value="ECO:0007669"/>
    <property type="project" value="InterPro"/>
</dbReference>
<sequence>MTTSEIEMHFESVNSDLIYDLTRIIQQNEAGTRLEKFVCKNFRSVIISKKLCRECFKRGEIFVNGKTAESARVLCKDDIIRLQINKLALERDRLKFPVVVILEDEHLAIICKKAGVPMRDLQESLPFVLDGGSGLVKEGKEYTCINKIQRAVNGLIIVSKINEIKTKLMTLLKSGVIQQRYRILCHGKFPSLDEKTFFHKHAPPFALQHIDFTRSTSGEEKYLTTLDVVLNNSTTISSAGIREYFVQVCHPIVGSNSCSKELKSYKDKSIMMALLEVVFSHPVTGEEVKVYIDEPEKFETVRQRELKFFEQKKRGVIEELQRHGIDITDNSDSDSLLMKPVAYITGEKEFFELKFFVSQDTMIPRKSTEYLVHAVIDIYFSKLDSGFWKGQKDGYNRFSILDCGTGSGCILISVLHYILSQITTTLPHVFGLGLDINSAALDIARKNAERHLNSFISNNNNCDFQNVDFSNLHNYEPIYNMCFDVIVCNPPYLDVYRLLSNDDPRILEPSNALFAEEGGYKFYRLLYESLEHAYVKKLNILQENGLIILEIGSKMAEKVKEIFAGWKCVKVIKDHQGFERCLLFSRKS</sequence>
<dbReference type="GO" id="GO:0003723">
    <property type="term" value="F:RNA binding"/>
    <property type="evidence" value="ECO:0007669"/>
    <property type="project" value="UniProtKB-KW"/>
</dbReference>
<dbReference type="InterPro" id="IPR050320">
    <property type="entry name" value="N5-glutamine_MTase"/>
</dbReference>
<keyword evidence="4" id="KW-1185">Reference proteome</keyword>
<dbReference type="PROSITE" id="PS50889">
    <property type="entry name" value="S4"/>
    <property type="match status" value="1"/>
</dbReference>
<dbReference type="SUPFAM" id="SSF55120">
    <property type="entry name" value="Pseudouridine synthase"/>
    <property type="match status" value="1"/>
</dbReference>
<dbReference type="GO" id="GO:0001522">
    <property type="term" value="P:pseudouridine synthesis"/>
    <property type="evidence" value="ECO:0007669"/>
    <property type="project" value="InterPro"/>
</dbReference>
<dbReference type="InterPro" id="IPR029063">
    <property type="entry name" value="SAM-dependent_MTases_sf"/>
</dbReference>
<dbReference type="CDD" id="cd02440">
    <property type="entry name" value="AdoMet_MTases"/>
    <property type="match status" value="1"/>
</dbReference>
<evidence type="ECO:0000256" key="1">
    <source>
        <dbReference type="PROSITE-ProRule" id="PRU00182"/>
    </source>
</evidence>
<dbReference type="AlphaFoldDB" id="A0A9N9BLV3"/>
<dbReference type="InterPro" id="IPR002052">
    <property type="entry name" value="DNA_methylase_N6_adenine_CS"/>
</dbReference>
<dbReference type="InterPro" id="IPR036986">
    <property type="entry name" value="S4_RNA-bd_sf"/>
</dbReference>
<dbReference type="PANTHER" id="PTHR18895:SF74">
    <property type="entry name" value="MTRF1L RELEASE FACTOR GLUTAMINE METHYLTRANSFERASE"/>
    <property type="match status" value="1"/>
</dbReference>
<dbReference type="Gene3D" id="3.30.2350.10">
    <property type="entry name" value="Pseudouridine synthase"/>
    <property type="match status" value="1"/>
</dbReference>
<dbReference type="Pfam" id="PF13847">
    <property type="entry name" value="Methyltransf_31"/>
    <property type="match status" value="1"/>
</dbReference>
<keyword evidence="1" id="KW-0694">RNA-binding</keyword>
<dbReference type="GO" id="GO:0009982">
    <property type="term" value="F:pseudouridine synthase activity"/>
    <property type="evidence" value="ECO:0007669"/>
    <property type="project" value="InterPro"/>
</dbReference>
<dbReference type="PROSITE" id="PS00092">
    <property type="entry name" value="N6_MTASE"/>
    <property type="match status" value="1"/>
</dbReference>